<comment type="caution">
    <text evidence="10">The sequence shown here is derived from an EMBL/GenBank/DDBJ whole genome shotgun (WGS) entry which is preliminary data.</text>
</comment>
<dbReference type="GO" id="GO:0006046">
    <property type="term" value="P:N-acetylglucosamine catabolic process"/>
    <property type="evidence" value="ECO:0007669"/>
    <property type="project" value="TreeGrafter"/>
</dbReference>
<dbReference type="PANTHER" id="PTHR11113">
    <property type="entry name" value="N-ACETYLGLUCOSAMINE-6-PHOSPHATE DEACETYLASE"/>
    <property type="match status" value="1"/>
</dbReference>
<feature type="binding site" evidence="7">
    <location>
        <position position="139"/>
    </location>
    <ligand>
        <name>substrate</name>
    </ligand>
</feature>
<feature type="binding site" evidence="7">
    <location>
        <position position="249"/>
    </location>
    <ligand>
        <name>substrate</name>
    </ligand>
</feature>
<feature type="binding site" evidence="8">
    <location>
        <position position="193"/>
    </location>
    <ligand>
        <name>Zn(2+)</name>
        <dbReference type="ChEBI" id="CHEBI:29105"/>
    </ligand>
</feature>
<dbReference type="InterPro" id="IPR003764">
    <property type="entry name" value="GlcNAc_6-P_deAcase"/>
</dbReference>
<dbReference type="Gene3D" id="3.20.20.140">
    <property type="entry name" value="Metal-dependent hydrolases"/>
    <property type="match status" value="1"/>
</dbReference>
<dbReference type="RefSeq" id="WP_183402602.1">
    <property type="nucleotide sequence ID" value="NZ_JACHGG010000002.1"/>
</dbReference>
<dbReference type="PIRSF" id="PIRSF038994">
    <property type="entry name" value="NagA"/>
    <property type="match status" value="1"/>
</dbReference>
<dbReference type="InterPro" id="IPR006680">
    <property type="entry name" value="Amidohydro-rel"/>
</dbReference>
<evidence type="ECO:0000256" key="1">
    <source>
        <dbReference type="ARBA" id="ARBA00010716"/>
    </source>
</evidence>
<dbReference type="InterPro" id="IPR011059">
    <property type="entry name" value="Metal-dep_hydrolase_composite"/>
</dbReference>
<evidence type="ECO:0000259" key="9">
    <source>
        <dbReference type="Pfam" id="PF01979"/>
    </source>
</evidence>
<dbReference type="SUPFAM" id="SSF51338">
    <property type="entry name" value="Composite domain of metallo-dependent hydrolases"/>
    <property type="match status" value="1"/>
</dbReference>
<evidence type="ECO:0000256" key="4">
    <source>
        <dbReference type="ARBA" id="ARBA00023277"/>
    </source>
</evidence>
<feature type="binding site" evidence="8">
    <location>
        <position position="128"/>
    </location>
    <ligand>
        <name>Zn(2+)</name>
        <dbReference type="ChEBI" id="CHEBI:29105"/>
    </ligand>
</feature>
<feature type="domain" description="Amidohydrolase-related" evidence="9">
    <location>
        <begin position="76"/>
        <end position="357"/>
    </location>
</feature>
<evidence type="ECO:0000313" key="10">
    <source>
        <dbReference type="EMBL" id="MBB6059272.1"/>
    </source>
</evidence>
<protein>
    <submittedName>
        <fullName evidence="10">N-acetylglucosamine-6-phosphate deacetylase</fullName>
        <ecNumber evidence="10">3.5.1.25</ecNumber>
    </submittedName>
</protein>
<evidence type="ECO:0000313" key="11">
    <source>
        <dbReference type="Proteomes" id="UP000532746"/>
    </source>
</evidence>
<gene>
    <name evidence="10" type="ORF">HNQ93_002118</name>
</gene>
<dbReference type="GO" id="GO:0008448">
    <property type="term" value="F:N-acetylglucosamine-6-phosphate deacetylase activity"/>
    <property type="evidence" value="ECO:0007669"/>
    <property type="project" value="UniProtKB-EC"/>
</dbReference>
<organism evidence="10 11">
    <name type="scientific">Hymenobacter luteus</name>
    <dbReference type="NCBI Taxonomy" id="1411122"/>
    <lineage>
        <taxon>Bacteria</taxon>
        <taxon>Pseudomonadati</taxon>
        <taxon>Bacteroidota</taxon>
        <taxon>Cytophagia</taxon>
        <taxon>Cytophagales</taxon>
        <taxon>Hymenobacteraceae</taxon>
        <taxon>Hymenobacter</taxon>
    </lineage>
</organism>
<feature type="binding site" evidence="7">
    <location>
        <begin position="217"/>
        <end position="218"/>
    </location>
    <ligand>
        <name>substrate</name>
    </ligand>
</feature>
<dbReference type="Gene3D" id="2.30.40.10">
    <property type="entry name" value="Urease, subunit C, domain 1"/>
    <property type="match status" value="1"/>
</dbReference>
<keyword evidence="4 5" id="KW-0119">Carbohydrate metabolism</keyword>
<dbReference type="Proteomes" id="UP000532746">
    <property type="component" value="Unassembled WGS sequence"/>
</dbReference>
<comment type="similarity">
    <text evidence="1 5">Belongs to the metallo-dependent hydrolases superfamily. NagA family.</text>
</comment>
<keyword evidence="3 5" id="KW-0378">Hydrolase</keyword>
<evidence type="ECO:0000256" key="2">
    <source>
        <dbReference type="ARBA" id="ARBA00022723"/>
    </source>
</evidence>
<evidence type="ECO:0000256" key="6">
    <source>
        <dbReference type="PIRSR" id="PIRSR038994-1"/>
    </source>
</evidence>
<dbReference type="EMBL" id="JACHGG010000002">
    <property type="protein sequence ID" value="MBB6059272.1"/>
    <property type="molecule type" value="Genomic_DNA"/>
</dbReference>
<dbReference type="GO" id="GO:0046872">
    <property type="term" value="F:metal ion binding"/>
    <property type="evidence" value="ECO:0007669"/>
    <property type="project" value="UniProtKB-KW"/>
</dbReference>
<comment type="cofactor">
    <cofactor evidence="8">
        <name>a divalent metal cation</name>
        <dbReference type="ChEBI" id="CHEBI:60240"/>
    </cofactor>
    <text evidence="8">Binds 1 divalent metal cation per subunit.</text>
</comment>
<dbReference type="EC" id="3.5.1.25" evidence="10"/>
<feature type="binding site" evidence="7">
    <location>
        <position position="225"/>
    </location>
    <ligand>
        <name>substrate</name>
    </ligand>
</feature>
<evidence type="ECO:0000256" key="3">
    <source>
        <dbReference type="ARBA" id="ARBA00022801"/>
    </source>
</evidence>
<name>A0A7W9WD36_9BACT</name>
<dbReference type="PANTHER" id="PTHR11113:SF14">
    <property type="entry name" value="N-ACETYLGLUCOSAMINE-6-PHOSPHATE DEACETYLASE"/>
    <property type="match status" value="1"/>
</dbReference>
<dbReference type="NCBIfam" id="TIGR00221">
    <property type="entry name" value="nagA"/>
    <property type="match status" value="1"/>
</dbReference>
<dbReference type="AlphaFoldDB" id="A0A7W9WD36"/>
<proteinExistence type="inferred from homology"/>
<dbReference type="Pfam" id="PF22643">
    <property type="entry name" value="NagA_N"/>
    <property type="match status" value="1"/>
</dbReference>
<dbReference type="InterPro" id="IPR032466">
    <property type="entry name" value="Metal_Hydrolase"/>
</dbReference>
<keyword evidence="11" id="KW-1185">Reference proteome</keyword>
<dbReference type="CDD" id="cd00854">
    <property type="entry name" value="NagA"/>
    <property type="match status" value="1"/>
</dbReference>
<feature type="active site" description="Proton donor/acceptor" evidence="6">
    <location>
        <position position="271"/>
    </location>
</feature>
<evidence type="ECO:0000256" key="7">
    <source>
        <dbReference type="PIRSR" id="PIRSR038994-2"/>
    </source>
</evidence>
<reference evidence="10 11" key="1">
    <citation type="submission" date="2020-08" db="EMBL/GenBank/DDBJ databases">
        <title>Genomic Encyclopedia of Type Strains, Phase IV (KMG-IV): sequencing the most valuable type-strain genomes for metagenomic binning, comparative biology and taxonomic classification.</title>
        <authorList>
            <person name="Goeker M."/>
        </authorList>
    </citation>
    <scope>NUCLEOTIDE SEQUENCE [LARGE SCALE GENOMIC DNA]</scope>
    <source>
        <strain evidence="10 11">DSM 26718</strain>
    </source>
</reference>
<feature type="binding site" evidence="8">
    <location>
        <position position="214"/>
    </location>
    <ligand>
        <name>Zn(2+)</name>
        <dbReference type="ChEBI" id="CHEBI:29105"/>
    </ligand>
</feature>
<accession>A0A7W9WD36</accession>
<keyword evidence="2 8" id="KW-0479">Metal-binding</keyword>
<dbReference type="Pfam" id="PF01979">
    <property type="entry name" value="Amidohydro_1"/>
    <property type="match status" value="1"/>
</dbReference>
<dbReference type="SUPFAM" id="SSF51556">
    <property type="entry name" value="Metallo-dependent hydrolases"/>
    <property type="match status" value="1"/>
</dbReference>
<feature type="binding site" evidence="7">
    <location>
        <begin position="297"/>
        <end position="299"/>
    </location>
    <ligand>
        <name>substrate</name>
    </ligand>
</feature>
<sequence>MRYLLRHCTLYTGTTVLHHHALLVHEGRIEAILPELVAPDDVPVVDGRGLNVAPGLLDAQMYGAEGQLFSVVPGPEALRALTQHAFRHGTTGVLATMPTNSLSMLHAALEAGQEFRREQAGLLGIHLEGPYINPAKKGAHQQKFIQAPTVAEIDELLKRANGVLKMMTLAPEVATPAVVARLREAGVVLSAGHSNATYAQATQGFRTGFGAATHLFNAMSGLQGREPGLVGAVYDDAAAQASIIADGVHCDFAAVRISKKLLGERLFLITDAVTESQQGAYRFRRQGNHFVDEQGTLAGSALTLPLAVRNCVEHVGLPLAEALRMASLYPARLLGLSDQLGYLETGYAADFWLFDDELNAVATACAGELTWHPPQA</sequence>
<evidence type="ECO:0000256" key="8">
    <source>
        <dbReference type="PIRSR" id="PIRSR038994-3"/>
    </source>
</evidence>
<evidence type="ECO:0000256" key="5">
    <source>
        <dbReference type="PIRNR" id="PIRNR038994"/>
    </source>
</evidence>